<feature type="region of interest" description="Disordered" evidence="1">
    <location>
        <begin position="1"/>
        <end position="85"/>
    </location>
</feature>
<sequence length="85" mass="8753">MAATAESCSTVRQHEGNGSVVTGRDGNGAPPQQLRWAGRGDGGHAPLTTRHRTTDVARGPAVRDGGDRRHGERAAVTACVVAPAK</sequence>
<keyword evidence="3" id="KW-1185">Reference proteome</keyword>
<name>A0ABP6F9N3_9ACTN</name>
<feature type="compositionally biased region" description="Polar residues" evidence="1">
    <location>
        <begin position="1"/>
        <end position="11"/>
    </location>
</feature>
<evidence type="ECO:0000256" key="1">
    <source>
        <dbReference type="SAM" id="MobiDB-lite"/>
    </source>
</evidence>
<evidence type="ECO:0000313" key="2">
    <source>
        <dbReference type="EMBL" id="GAA2684903.1"/>
    </source>
</evidence>
<feature type="compositionally biased region" description="Basic and acidic residues" evidence="1">
    <location>
        <begin position="64"/>
        <end position="73"/>
    </location>
</feature>
<reference evidence="3" key="1">
    <citation type="journal article" date="2019" name="Int. J. Syst. Evol. Microbiol.">
        <title>The Global Catalogue of Microorganisms (GCM) 10K type strain sequencing project: providing services to taxonomists for standard genome sequencing and annotation.</title>
        <authorList>
            <consortium name="The Broad Institute Genomics Platform"/>
            <consortium name="The Broad Institute Genome Sequencing Center for Infectious Disease"/>
            <person name="Wu L."/>
            <person name="Ma J."/>
        </authorList>
    </citation>
    <scope>NUCLEOTIDE SEQUENCE [LARGE SCALE GENOMIC DNA]</scope>
    <source>
        <strain evidence="3">JCM 16374</strain>
    </source>
</reference>
<accession>A0ABP6F9N3</accession>
<proteinExistence type="predicted"/>
<evidence type="ECO:0000313" key="3">
    <source>
        <dbReference type="Proteomes" id="UP001500994"/>
    </source>
</evidence>
<gene>
    <name evidence="2" type="ORF">GCM10009864_67740</name>
</gene>
<dbReference type="RefSeq" id="WP_344583000.1">
    <property type="nucleotide sequence ID" value="NZ_BAAARK010000034.1"/>
</dbReference>
<organism evidence="2 3">
    <name type="scientific">Streptomyces lunalinharesii</name>
    <dbReference type="NCBI Taxonomy" id="333384"/>
    <lineage>
        <taxon>Bacteria</taxon>
        <taxon>Bacillati</taxon>
        <taxon>Actinomycetota</taxon>
        <taxon>Actinomycetes</taxon>
        <taxon>Kitasatosporales</taxon>
        <taxon>Streptomycetaceae</taxon>
        <taxon>Streptomyces</taxon>
    </lineage>
</organism>
<comment type="caution">
    <text evidence="2">The sequence shown here is derived from an EMBL/GenBank/DDBJ whole genome shotgun (WGS) entry which is preliminary data.</text>
</comment>
<dbReference type="Proteomes" id="UP001500994">
    <property type="component" value="Unassembled WGS sequence"/>
</dbReference>
<protein>
    <submittedName>
        <fullName evidence="2">Uncharacterized protein</fullName>
    </submittedName>
</protein>
<dbReference type="EMBL" id="BAAARK010000034">
    <property type="protein sequence ID" value="GAA2684903.1"/>
    <property type="molecule type" value="Genomic_DNA"/>
</dbReference>